<evidence type="ECO:0000256" key="5">
    <source>
        <dbReference type="SAM" id="Phobius"/>
    </source>
</evidence>
<dbReference type="Proteomes" id="UP000516404">
    <property type="component" value="Chromosome"/>
</dbReference>
<proteinExistence type="predicted"/>
<evidence type="ECO:0000313" key="8">
    <source>
        <dbReference type="Proteomes" id="UP000516404"/>
    </source>
</evidence>
<dbReference type="GeneID" id="96622961"/>
<comment type="subcellular location">
    <subcellularLocation>
        <location evidence="1">Endomembrane system</location>
        <topology evidence="1">Multi-pass membrane protein</topology>
    </subcellularLocation>
</comment>
<dbReference type="EMBL" id="CP061539">
    <property type="protein sequence ID" value="QNV38054.1"/>
    <property type="molecule type" value="Genomic_DNA"/>
</dbReference>
<name>A0A7H2BEF8_9MICC</name>
<evidence type="ECO:0000256" key="2">
    <source>
        <dbReference type="ARBA" id="ARBA00022692"/>
    </source>
</evidence>
<keyword evidence="4 5" id="KW-0472">Membrane</keyword>
<keyword evidence="2 5" id="KW-0812">Transmembrane</keyword>
<keyword evidence="3 5" id="KW-1133">Transmembrane helix</keyword>
<dbReference type="AlphaFoldDB" id="A0A7H2BEF8"/>
<gene>
    <name evidence="7" type="ORF">IDM49_01820</name>
</gene>
<evidence type="ECO:0000256" key="3">
    <source>
        <dbReference type="ARBA" id="ARBA00022989"/>
    </source>
</evidence>
<keyword evidence="8" id="KW-1185">Reference proteome</keyword>
<evidence type="ECO:0000256" key="4">
    <source>
        <dbReference type="ARBA" id="ARBA00023136"/>
    </source>
</evidence>
<feature type="transmembrane region" description="Helical" evidence="5">
    <location>
        <begin position="51"/>
        <end position="71"/>
    </location>
</feature>
<dbReference type="KEGG" id="rter:IDM49_01820"/>
<accession>A0A7H2BEF8</accession>
<evidence type="ECO:0000256" key="1">
    <source>
        <dbReference type="ARBA" id="ARBA00004127"/>
    </source>
</evidence>
<dbReference type="GO" id="GO:0012505">
    <property type="term" value="C:endomembrane system"/>
    <property type="evidence" value="ECO:0007669"/>
    <property type="project" value="UniProtKB-SubCell"/>
</dbReference>
<reference evidence="7 8" key="1">
    <citation type="submission" date="2020-09" db="EMBL/GenBank/DDBJ databases">
        <title>Investigation of environmental microbes.</title>
        <authorList>
            <person name="Ou Y."/>
            <person name="Kang Q."/>
        </authorList>
    </citation>
    <scope>NUCLEOTIDE SEQUENCE [LARGE SCALE GENOMIC DNA]</scope>
    <source>
        <strain evidence="7 8">KJZ-14</strain>
    </source>
</reference>
<protein>
    <submittedName>
        <fullName evidence="7">DUF202 domain-containing protein</fullName>
    </submittedName>
</protein>
<evidence type="ECO:0000259" key="6">
    <source>
        <dbReference type="Pfam" id="PF02656"/>
    </source>
</evidence>
<dbReference type="Pfam" id="PF02656">
    <property type="entry name" value="DUF202"/>
    <property type="match status" value="1"/>
</dbReference>
<dbReference type="RefSeq" id="WP_190724824.1">
    <property type="nucleotide sequence ID" value="NZ_CP061539.1"/>
</dbReference>
<sequence>MARFFSRPSRLDSLSDKGLQPERTSLSWTRTCLSLFVLVLVQLRFGHFSPAVTLLLFALVAVLFSTATARYERQSRGILQEHYPPNTAAVLGLGAVVFLASIVLLIQAA</sequence>
<organism evidence="7 8">
    <name type="scientific">Rothia terrae</name>
    <dbReference type="NCBI Taxonomy" id="396015"/>
    <lineage>
        <taxon>Bacteria</taxon>
        <taxon>Bacillati</taxon>
        <taxon>Actinomycetota</taxon>
        <taxon>Actinomycetes</taxon>
        <taxon>Micrococcales</taxon>
        <taxon>Micrococcaceae</taxon>
        <taxon>Rothia</taxon>
    </lineage>
</organism>
<feature type="transmembrane region" description="Helical" evidence="5">
    <location>
        <begin position="83"/>
        <end position="106"/>
    </location>
</feature>
<dbReference type="InterPro" id="IPR003807">
    <property type="entry name" value="DUF202"/>
</dbReference>
<evidence type="ECO:0000313" key="7">
    <source>
        <dbReference type="EMBL" id="QNV38054.1"/>
    </source>
</evidence>
<feature type="domain" description="DUF202" evidence="6">
    <location>
        <begin position="16"/>
        <end position="76"/>
    </location>
</feature>